<reference evidence="2" key="1">
    <citation type="submission" date="2018-05" db="EMBL/GenBank/DDBJ databases">
        <authorList>
            <person name="Lanie J.A."/>
            <person name="Ng W.-L."/>
            <person name="Kazmierczak K.M."/>
            <person name="Andrzejewski T.M."/>
            <person name="Davidsen T.M."/>
            <person name="Wayne K.J."/>
            <person name="Tettelin H."/>
            <person name="Glass J.I."/>
            <person name="Rusch D."/>
            <person name="Podicherti R."/>
            <person name="Tsui H.-C.T."/>
            <person name="Winkler M.E."/>
        </authorList>
    </citation>
    <scope>NUCLEOTIDE SEQUENCE</scope>
</reference>
<organism evidence="2">
    <name type="scientific">marine metagenome</name>
    <dbReference type="NCBI Taxonomy" id="408172"/>
    <lineage>
        <taxon>unclassified sequences</taxon>
        <taxon>metagenomes</taxon>
        <taxon>ecological metagenomes</taxon>
    </lineage>
</organism>
<gene>
    <name evidence="2" type="ORF">METZ01_LOCUS27069</name>
</gene>
<sequence>MATKMSILSPAAEAWRPTEGDIPHISDLQGTTVAILNNRWTSMNIIAEQIGIILKEQYGVAHVFEKLIPLASAAPQETFDEVEAKAQVAIVGLAN</sequence>
<protein>
    <recommendedName>
        <fullName evidence="1">UGSC-like domain-containing protein</fullName>
    </recommendedName>
</protein>
<accession>A0A381Q4G0</accession>
<proteinExistence type="predicted"/>
<feature type="domain" description="UGSC-like" evidence="1">
    <location>
        <begin position="7"/>
        <end position="94"/>
    </location>
</feature>
<dbReference type="AlphaFoldDB" id="A0A381Q4G0"/>
<dbReference type="Pfam" id="PF24696">
    <property type="entry name" value="UGSC"/>
    <property type="match status" value="1"/>
</dbReference>
<dbReference type="EMBL" id="UINC01001204">
    <property type="protein sequence ID" value="SUZ74215.1"/>
    <property type="molecule type" value="Genomic_DNA"/>
</dbReference>
<evidence type="ECO:0000313" key="2">
    <source>
        <dbReference type="EMBL" id="SUZ74215.1"/>
    </source>
</evidence>
<name>A0A381Q4G0_9ZZZZ</name>
<dbReference type="InterPro" id="IPR057767">
    <property type="entry name" value="UGSC-like_dom"/>
</dbReference>
<evidence type="ECO:0000259" key="1">
    <source>
        <dbReference type="Pfam" id="PF24696"/>
    </source>
</evidence>